<dbReference type="RefSeq" id="WP_320214146.1">
    <property type="nucleotide sequence ID" value="NZ_JAVIIS010000013.1"/>
</dbReference>
<dbReference type="NCBIfam" id="NF009201">
    <property type="entry name" value="PRK12549.1"/>
    <property type="match status" value="1"/>
</dbReference>
<sequence>MHLKTQATLVGLIGHHIEASLAPEIHMGEGYRQGLRYAYRLLDLSVLGVSIDELDTFLCLTSKVGFDGLAVTHPFKQSVVPLMDELSDEADALCAVNTIVFQDGRRVGHNTDWYGFYEAFGVHLPNVDRERVVQLGAGGAGGAVAYAGIRRGIKELVLFDLDVERASRVAAELMKTSGIAKVRVGLDLEAEIANASGLINASPVGMASLPGSPVPEKFLRPDLWVADIIYFPWETQLLNRARGLGAHTMNGGTMAVYQAAKQFLLFTGREPGIPEMLDRLQLLSAQRA</sequence>
<feature type="domain" description="Shikimate dehydrogenase substrate binding N-terminal" evidence="4">
    <location>
        <begin position="12"/>
        <end position="99"/>
    </location>
</feature>
<dbReference type="Gene3D" id="3.40.50.720">
    <property type="entry name" value="NAD(P)-binding Rossmann-like Domain"/>
    <property type="match status" value="1"/>
</dbReference>
<dbReference type="Pfam" id="PF08501">
    <property type="entry name" value="Shikimate_dh_N"/>
    <property type="match status" value="1"/>
</dbReference>
<dbReference type="EMBL" id="JAVIIS010000013">
    <property type="protein sequence ID" value="MDX8440228.1"/>
    <property type="molecule type" value="Genomic_DNA"/>
</dbReference>
<gene>
    <name evidence="5" type="ORF">RFM51_11545</name>
</gene>
<dbReference type="InterPro" id="IPR046346">
    <property type="entry name" value="Aminoacid_DH-like_N_sf"/>
</dbReference>
<dbReference type="CDD" id="cd01065">
    <property type="entry name" value="NAD_bind_Shikimate_DH"/>
    <property type="match status" value="1"/>
</dbReference>
<evidence type="ECO:0000256" key="1">
    <source>
        <dbReference type="ARBA" id="ARBA00004871"/>
    </source>
</evidence>
<comment type="caution">
    <text evidence="5">The sequence shown here is derived from an EMBL/GenBank/DDBJ whole genome shotgun (WGS) entry which is preliminary data.</text>
</comment>
<evidence type="ECO:0000313" key="5">
    <source>
        <dbReference type="EMBL" id="MDX8440228.1"/>
    </source>
</evidence>
<dbReference type="GO" id="GO:0004764">
    <property type="term" value="F:shikimate 3-dehydrogenase (NADP+) activity"/>
    <property type="evidence" value="ECO:0007669"/>
    <property type="project" value="UniProtKB-EC"/>
</dbReference>
<keyword evidence="3" id="KW-0057">Aromatic amino acid biosynthesis</keyword>
<dbReference type="SUPFAM" id="SSF51735">
    <property type="entry name" value="NAD(P)-binding Rossmann-fold domains"/>
    <property type="match status" value="1"/>
</dbReference>
<keyword evidence="3" id="KW-0028">Amino-acid biosynthesis</keyword>
<organism evidence="5 6">
    <name type="scientific">Mesorhizobium australafricanum</name>
    <dbReference type="NCBI Taxonomy" id="3072311"/>
    <lineage>
        <taxon>Bacteria</taxon>
        <taxon>Pseudomonadati</taxon>
        <taxon>Pseudomonadota</taxon>
        <taxon>Alphaproteobacteria</taxon>
        <taxon>Hyphomicrobiales</taxon>
        <taxon>Phyllobacteriaceae</taxon>
        <taxon>Mesorhizobium</taxon>
    </lineage>
</organism>
<dbReference type="Gene3D" id="3.40.50.10860">
    <property type="entry name" value="Leucine Dehydrogenase, chain A, domain 1"/>
    <property type="match status" value="1"/>
</dbReference>
<evidence type="ECO:0000313" key="6">
    <source>
        <dbReference type="Proteomes" id="UP001272097"/>
    </source>
</evidence>
<dbReference type="EC" id="1.1.1.25" evidence="5"/>
<reference evidence="5 6" key="1">
    <citation type="submission" date="2023-08" db="EMBL/GenBank/DDBJ databases">
        <title>Implementing the SeqCode for naming new Mesorhizobium species isolated from Vachellia karroo root nodules.</title>
        <authorList>
            <person name="Van Lill M."/>
        </authorList>
    </citation>
    <scope>NUCLEOTIDE SEQUENCE [LARGE SCALE GENOMIC DNA]</scope>
    <source>
        <strain evidence="5 6">VK3E</strain>
    </source>
</reference>
<comment type="pathway">
    <text evidence="1">Metabolic intermediate biosynthesis; chorismate biosynthesis; chorismate from D-erythrose 4-phosphate and phosphoenolpyruvate: step 4/7.</text>
</comment>
<name>A0ABU4WY96_9HYPH</name>
<dbReference type="InterPro" id="IPR013708">
    <property type="entry name" value="Shikimate_DH-bd_N"/>
</dbReference>
<evidence type="ECO:0000256" key="2">
    <source>
        <dbReference type="ARBA" id="ARBA00023002"/>
    </source>
</evidence>
<dbReference type="PANTHER" id="PTHR21089:SF1">
    <property type="entry name" value="BIFUNCTIONAL 3-DEHYDROQUINATE DEHYDRATASE_SHIKIMATE DEHYDROGENASE, CHLOROPLASTIC"/>
    <property type="match status" value="1"/>
</dbReference>
<dbReference type="SUPFAM" id="SSF53223">
    <property type="entry name" value="Aminoacid dehydrogenase-like, N-terminal domain"/>
    <property type="match status" value="1"/>
</dbReference>
<dbReference type="PANTHER" id="PTHR21089">
    <property type="entry name" value="SHIKIMATE DEHYDROGENASE"/>
    <property type="match status" value="1"/>
</dbReference>
<dbReference type="InterPro" id="IPR036291">
    <property type="entry name" value="NAD(P)-bd_dom_sf"/>
</dbReference>
<evidence type="ECO:0000259" key="4">
    <source>
        <dbReference type="Pfam" id="PF08501"/>
    </source>
</evidence>
<evidence type="ECO:0000256" key="3">
    <source>
        <dbReference type="ARBA" id="ARBA00023141"/>
    </source>
</evidence>
<keyword evidence="2 5" id="KW-0560">Oxidoreductase</keyword>
<protein>
    <submittedName>
        <fullName evidence="5">Shikimate dehydrogenase</fullName>
        <ecNumber evidence="5">1.1.1.25</ecNumber>
    </submittedName>
</protein>
<keyword evidence="6" id="KW-1185">Reference proteome</keyword>
<dbReference type="InterPro" id="IPR022893">
    <property type="entry name" value="Shikimate_DH_fam"/>
</dbReference>
<accession>A0ABU4WY96</accession>
<dbReference type="Proteomes" id="UP001272097">
    <property type="component" value="Unassembled WGS sequence"/>
</dbReference>
<proteinExistence type="predicted"/>